<dbReference type="GO" id="GO:0000981">
    <property type="term" value="F:DNA-binding transcription factor activity, RNA polymerase II-specific"/>
    <property type="evidence" value="ECO:0007669"/>
    <property type="project" value="TreeGrafter"/>
</dbReference>
<feature type="region of interest" description="Disordered" evidence="4">
    <location>
        <begin position="406"/>
        <end position="442"/>
    </location>
</feature>
<evidence type="ECO:0000256" key="4">
    <source>
        <dbReference type="SAM" id="MobiDB-lite"/>
    </source>
</evidence>
<feature type="compositionally biased region" description="Low complexity" evidence="4">
    <location>
        <begin position="176"/>
        <end position="188"/>
    </location>
</feature>
<feature type="region of interest" description="Disordered" evidence="4">
    <location>
        <begin position="56"/>
        <end position="97"/>
    </location>
</feature>
<dbReference type="GeneID" id="115196457"/>
<organism evidence="5 6">
    <name type="scientific">Salmo trutta</name>
    <name type="common">Brown trout</name>
    <dbReference type="NCBI Taxonomy" id="8032"/>
    <lineage>
        <taxon>Eukaryota</taxon>
        <taxon>Metazoa</taxon>
        <taxon>Chordata</taxon>
        <taxon>Craniata</taxon>
        <taxon>Vertebrata</taxon>
        <taxon>Euteleostomi</taxon>
        <taxon>Actinopterygii</taxon>
        <taxon>Neopterygii</taxon>
        <taxon>Teleostei</taxon>
        <taxon>Protacanthopterygii</taxon>
        <taxon>Salmoniformes</taxon>
        <taxon>Salmonidae</taxon>
        <taxon>Salmoninae</taxon>
        <taxon>Salmo</taxon>
    </lineage>
</organism>
<proteinExistence type="inferred from homology"/>
<evidence type="ECO:0000256" key="2">
    <source>
        <dbReference type="ARBA" id="ARBA00023054"/>
    </source>
</evidence>
<keyword evidence="6" id="KW-1185">Reference proteome</keyword>
<evidence type="ECO:0000313" key="5">
    <source>
        <dbReference type="Ensembl" id="ENSSTUP00000060978.1"/>
    </source>
</evidence>
<accession>A0A674ANW3</accession>
<dbReference type="RefSeq" id="XP_029613164.1">
    <property type="nucleotide sequence ID" value="XM_029757304.1"/>
</dbReference>
<dbReference type="Ensembl" id="ENSSTUT00000064337.1">
    <property type="protein sequence ID" value="ENSSTUP00000060978.1"/>
    <property type="gene ID" value="ENSSTUG00000026404.1"/>
</dbReference>
<dbReference type="GO" id="GO:0000978">
    <property type="term" value="F:RNA polymerase II cis-regulatory region sequence-specific DNA binding"/>
    <property type="evidence" value="ECO:0007669"/>
    <property type="project" value="TreeGrafter"/>
</dbReference>
<feature type="coiled-coil region" evidence="3">
    <location>
        <begin position="503"/>
        <end position="586"/>
    </location>
</feature>
<feature type="region of interest" description="Disordered" evidence="4">
    <location>
        <begin position="462"/>
        <end position="488"/>
    </location>
</feature>
<gene>
    <name evidence="5" type="primary">LOC115196457</name>
</gene>
<dbReference type="Proteomes" id="UP000472277">
    <property type="component" value="Chromosome 6"/>
</dbReference>
<feature type="compositionally biased region" description="Polar residues" evidence="4">
    <location>
        <begin position="421"/>
        <end position="434"/>
    </location>
</feature>
<keyword evidence="2 3" id="KW-0175">Coiled coil</keyword>
<feature type="compositionally biased region" description="Polar residues" evidence="4">
    <location>
        <begin position="1"/>
        <end position="13"/>
    </location>
</feature>
<evidence type="ECO:0000256" key="3">
    <source>
        <dbReference type="SAM" id="Coils"/>
    </source>
</evidence>
<feature type="compositionally biased region" description="Low complexity" evidence="4">
    <location>
        <begin position="205"/>
        <end position="223"/>
    </location>
</feature>
<protein>
    <submittedName>
        <fullName evidence="5">LRR binding FLII interacting protein 1</fullName>
    </submittedName>
</protein>
<sequence length="594" mass="67180">MTEYTNMGTQITGSGRKRIPNRERLTAEDDALSQIAREAEARLAAKRAARAEAREIRMKELERQQKEEESEKYSSRPSRRHTSISDDEERMSVGSRGSLRRNFSSDLYCSSNSLPSLRHQNSTQNGRPSMLFIDGPRTQSHRGSVCDEAVQSSTRRFSGSISRGPSDYSGFLGSNSRASSRASSARASPVVEERSDRDFLEKGSRTASTLSAATLASLGGPSSRRGSCDTSISVETEASIREIKDSLVESEEKYRKAMVSNAQLHNEKSNLMYQVDTLKDSLIELEEQLYESKREYNDKAKEFERERHAHSVLQRQFNEMRETLKQSEELLTEVGQLRLKQDSCVREISDLQETLGWKEKKIGALERQREFSDAAVRDERDKLRDQVVHLKDTLKKNGIVLSPEVTTNGEAGQMIDGPLSADSTSRLAQESQPSHGEESMLEVRLRKIVDERESLADQVKRLKSQLEGKQRNGTEGLSPEEDGLENGMDPHILDLQRDANRQISDLKFKLVKSEQEVTALEQNIIRLEGQVTRYKSASESAEKVEDELKVEKRKLQRELRSALDRIDELEASNSHLAKRLEKMKANRSALLAQQ</sequence>
<dbReference type="InterPro" id="IPR019139">
    <property type="entry name" value="LRRFIP1/2"/>
</dbReference>
<comment type="similarity">
    <text evidence="1">Belongs to the LRRFIP family.</text>
</comment>
<dbReference type="Pfam" id="PF09738">
    <property type="entry name" value="LRRFIP"/>
    <property type="match status" value="2"/>
</dbReference>
<feature type="compositionally biased region" description="Basic and acidic residues" evidence="4">
    <location>
        <begin position="191"/>
        <end position="204"/>
    </location>
</feature>
<reference evidence="5" key="2">
    <citation type="submission" date="2025-09" db="UniProtKB">
        <authorList>
            <consortium name="Ensembl"/>
        </authorList>
    </citation>
    <scope>IDENTIFICATION</scope>
</reference>
<feature type="region of interest" description="Disordered" evidence="4">
    <location>
        <begin position="112"/>
        <end position="233"/>
    </location>
</feature>
<feature type="compositionally biased region" description="Basic and acidic residues" evidence="4">
    <location>
        <begin position="462"/>
        <end position="472"/>
    </location>
</feature>
<reference evidence="5" key="1">
    <citation type="submission" date="2025-08" db="UniProtKB">
        <authorList>
            <consortium name="Ensembl"/>
        </authorList>
    </citation>
    <scope>IDENTIFICATION</scope>
</reference>
<dbReference type="Gene3D" id="1.20.5.4090">
    <property type="match status" value="1"/>
</dbReference>
<dbReference type="PANTHER" id="PTHR19212:SF5">
    <property type="entry name" value="LEUCINE-RICH REPEAT FLIGHTLESS-INTERACTING PROTEIN 1"/>
    <property type="match status" value="1"/>
</dbReference>
<dbReference type="AlphaFoldDB" id="A0A674ANW3"/>
<name>A0A674ANW3_SALTR</name>
<dbReference type="GeneTree" id="ENSGT00530000063564"/>
<feature type="coiled-coil region" evidence="3">
    <location>
        <begin position="268"/>
        <end position="330"/>
    </location>
</feature>
<feature type="compositionally biased region" description="Polar residues" evidence="4">
    <location>
        <begin position="150"/>
        <end position="163"/>
    </location>
</feature>
<evidence type="ECO:0000313" key="6">
    <source>
        <dbReference type="Proteomes" id="UP000472277"/>
    </source>
</evidence>
<feature type="compositionally biased region" description="Polar residues" evidence="4">
    <location>
        <begin position="112"/>
        <end position="127"/>
    </location>
</feature>
<evidence type="ECO:0000256" key="1">
    <source>
        <dbReference type="ARBA" id="ARBA00008275"/>
    </source>
</evidence>
<feature type="region of interest" description="Disordered" evidence="4">
    <location>
        <begin position="1"/>
        <end position="25"/>
    </location>
</feature>
<dbReference type="PANTHER" id="PTHR19212">
    <property type="entry name" value="LEUCINE RICH REPEAT IN FLII INTERACTING PROTEIN"/>
    <property type="match status" value="1"/>
</dbReference>
<feature type="compositionally biased region" description="Polar residues" evidence="4">
    <location>
        <begin position="224"/>
        <end position="233"/>
    </location>
</feature>
<feature type="compositionally biased region" description="Basic and acidic residues" evidence="4">
    <location>
        <begin position="56"/>
        <end position="74"/>
    </location>
</feature>